<proteinExistence type="predicted"/>
<dbReference type="AlphaFoldDB" id="A0AAV9I8H3"/>
<sequence length="93" mass="10709">MHQLHTKRLSLLLNQTLRMVCRITYSRTPGTCMGQRTLYEPMNQCLMSLDTYISERYMGEKHQSMVEEKVGSSAVNLMQRSSSGSKALQRTLH</sequence>
<protein>
    <submittedName>
        <fullName evidence="1">Uncharacterized protein</fullName>
    </submittedName>
</protein>
<accession>A0AAV9I8H3</accession>
<comment type="caution">
    <text evidence="1">The sequence shown here is derived from an EMBL/GenBank/DDBJ whole genome shotgun (WGS) entry which is preliminary data.</text>
</comment>
<organism evidence="1 2">
    <name type="scientific">Galdieria yellowstonensis</name>
    <dbReference type="NCBI Taxonomy" id="3028027"/>
    <lineage>
        <taxon>Eukaryota</taxon>
        <taxon>Rhodophyta</taxon>
        <taxon>Bangiophyceae</taxon>
        <taxon>Galdieriales</taxon>
        <taxon>Galdieriaceae</taxon>
        <taxon>Galdieria</taxon>
    </lineage>
</organism>
<evidence type="ECO:0000313" key="1">
    <source>
        <dbReference type="EMBL" id="KAK4523674.1"/>
    </source>
</evidence>
<evidence type="ECO:0000313" key="2">
    <source>
        <dbReference type="Proteomes" id="UP001300502"/>
    </source>
</evidence>
<keyword evidence="2" id="KW-1185">Reference proteome</keyword>
<name>A0AAV9I8H3_9RHOD</name>
<reference evidence="1 2" key="1">
    <citation type="submission" date="2022-07" db="EMBL/GenBank/DDBJ databases">
        <title>Genome-wide signatures of adaptation to extreme environments.</title>
        <authorList>
            <person name="Cho C.H."/>
            <person name="Yoon H.S."/>
        </authorList>
    </citation>
    <scope>NUCLEOTIDE SEQUENCE [LARGE SCALE GENOMIC DNA]</scope>
    <source>
        <strain evidence="1 2">108.79 E11</strain>
    </source>
</reference>
<gene>
    <name evidence="1" type="ORF">GAYE_PCTG75G1570</name>
</gene>
<dbReference type="Proteomes" id="UP001300502">
    <property type="component" value="Unassembled WGS sequence"/>
</dbReference>
<dbReference type="EMBL" id="JANCYU010000019">
    <property type="protein sequence ID" value="KAK4523674.1"/>
    <property type="molecule type" value="Genomic_DNA"/>
</dbReference>